<keyword evidence="11" id="KW-0067">ATP-binding</keyword>
<dbReference type="SMART" id="SM00332">
    <property type="entry name" value="PP2Cc"/>
    <property type="match status" value="1"/>
</dbReference>
<dbReference type="SUPFAM" id="SSF81606">
    <property type="entry name" value="PP2C-like"/>
    <property type="match status" value="1"/>
</dbReference>
<dbReference type="Gene3D" id="3.30.390.50">
    <property type="entry name" value="CO dehydrogenase flavoprotein, C-terminal domain"/>
    <property type="match status" value="1"/>
</dbReference>
<comment type="caution">
    <text evidence="18">The sequence shown here is derived from an EMBL/GenBank/DDBJ whole genome shotgun (WGS) entry which is preliminary data.</text>
</comment>
<feature type="region of interest" description="Disordered" evidence="15">
    <location>
        <begin position="529"/>
        <end position="552"/>
    </location>
</feature>
<dbReference type="PANTHER" id="PTHR12561">
    <property type="entry name" value="LIPOATE-PROTEIN LIGASE"/>
    <property type="match status" value="1"/>
</dbReference>
<evidence type="ECO:0000256" key="1">
    <source>
        <dbReference type="ARBA" id="ARBA00003253"/>
    </source>
</evidence>
<evidence type="ECO:0000313" key="19">
    <source>
        <dbReference type="Proteomes" id="UP000707451"/>
    </source>
</evidence>
<proteinExistence type="inferred from homology"/>
<evidence type="ECO:0000256" key="15">
    <source>
        <dbReference type="SAM" id="MobiDB-lite"/>
    </source>
</evidence>
<dbReference type="SUPFAM" id="SSF55681">
    <property type="entry name" value="Class II aaRS and biotin synthetases"/>
    <property type="match status" value="1"/>
</dbReference>
<feature type="domain" description="PPM-type phosphatase" evidence="17">
    <location>
        <begin position="603"/>
        <end position="996"/>
    </location>
</feature>
<reference evidence="18" key="1">
    <citation type="submission" date="2021-06" db="EMBL/GenBank/DDBJ databases">
        <title>Genome Sequence of Mortierella hyaline Strain SCG-10, a Cold-Adapted, Nitrate-Reducing Fungus Isolated from Soil in Minnesota, USA.</title>
        <authorList>
            <person name="Aldossari N."/>
        </authorList>
    </citation>
    <scope>NUCLEOTIDE SEQUENCE</scope>
    <source>
        <strain evidence="18">SCG-10</strain>
    </source>
</reference>
<dbReference type="PROSITE" id="PS51733">
    <property type="entry name" value="BPL_LPL_CATALYTIC"/>
    <property type="match status" value="1"/>
</dbReference>
<dbReference type="GO" id="GO:0017118">
    <property type="term" value="F:lipoyltransferase activity"/>
    <property type="evidence" value="ECO:0007669"/>
    <property type="project" value="TreeGrafter"/>
</dbReference>
<keyword evidence="9" id="KW-0547">Nucleotide-binding</keyword>
<comment type="catalytic activity">
    <reaction evidence="13">
        <text>L-lysyl-[lipoyl-carrier protein] + (R)-lipoate + ATP = N(6)-[(R)-lipoyl]-L-lysyl-[lipoyl-carrier protein] + AMP + diphosphate + H(+)</text>
        <dbReference type="Rhea" id="RHEA:49288"/>
        <dbReference type="Rhea" id="RHEA-COMP:10500"/>
        <dbReference type="Rhea" id="RHEA-COMP:10502"/>
        <dbReference type="ChEBI" id="CHEBI:15378"/>
        <dbReference type="ChEBI" id="CHEBI:29969"/>
        <dbReference type="ChEBI" id="CHEBI:30616"/>
        <dbReference type="ChEBI" id="CHEBI:33019"/>
        <dbReference type="ChEBI" id="CHEBI:83088"/>
        <dbReference type="ChEBI" id="CHEBI:83099"/>
        <dbReference type="ChEBI" id="CHEBI:456215"/>
        <dbReference type="EC" id="6.3.1.20"/>
    </reaction>
</comment>
<gene>
    <name evidence="18" type="ORF">KI688_006061</name>
</gene>
<feature type="region of interest" description="Disordered" evidence="15">
    <location>
        <begin position="919"/>
        <end position="940"/>
    </location>
</feature>
<comment type="pathway">
    <text evidence="2">Protein modification; protein lipoylation via exogenous pathway; protein N(6)-(lipoyl)lysine from lipoate: step 2/2.</text>
</comment>
<evidence type="ECO:0000256" key="14">
    <source>
        <dbReference type="RuleBase" id="RU003465"/>
    </source>
</evidence>
<feature type="domain" description="BPL/LPL catalytic" evidence="16">
    <location>
        <begin position="1074"/>
        <end position="1256"/>
    </location>
</feature>
<dbReference type="PROSITE" id="PS01032">
    <property type="entry name" value="PPM_1"/>
    <property type="match status" value="1"/>
</dbReference>
<evidence type="ECO:0000256" key="2">
    <source>
        <dbReference type="ARBA" id="ARBA00005085"/>
    </source>
</evidence>
<name>A0A9P8BXD9_9FUNG</name>
<dbReference type="Proteomes" id="UP000707451">
    <property type="component" value="Unassembled WGS sequence"/>
</dbReference>
<dbReference type="InterPro" id="IPR036457">
    <property type="entry name" value="PPM-type-like_dom_sf"/>
</dbReference>
<keyword evidence="12 14" id="KW-0904">Protein phosphatase</keyword>
<dbReference type="InterPro" id="IPR001932">
    <property type="entry name" value="PPM-type_phosphatase-like_dom"/>
</dbReference>
<sequence>MPGNKTRKQCPNCGKRPAVMKDHKRSHEKPPTTNLHQVTPTTPCVVRDNQKDTETELVAGKLMTGNVMSDPLAWDSDPFEAFSAHQLKVYHSIVSRRYRTDSPQRDPGIGSNPKRIFPRYKDCDDELHRFNRNSDPLQKITNWEWRVDEEIASPEVAATTGLVVLTQGYAVGPISCTKAEKFFLQQHVRSDALNTSCFCPTAIFNTDRVNFDMEDTSLPYCDPTQILDASSLVFLDMRISERVANLNKIQKEWAVKIPQADAKTNVLIAGYTNHFGRSPGTLSGVEYKSFMTTWEGMSLVTGQDITGKYGHVDRIFNDDTYALCNCIFIEGGINFGKGRMTQFTSAVAASQFYVNWLWSCLPRPRSSGNNGRLYWTDLLSSTENGWRLIPRSSVKSLARLSYDDQQSQQSQQVLPPKNTAKDSPAVSHILPLNKNNQSFKQQHYDRLKNQESHQRDQHQHQQYEKNHGGPGFNPWILHLIESRRKVIKAFIVGGLVGTAGVGIYHFAKIYRHSSWPQIQADFIDFRSSLTGQTSGPSPTPGEHRSFSTGVSPFQSPALHRYEKQSVRMLSSEQVDERLAQNEKAFRVFTKEKDSKEKNKDEVIVGYCVNQVASNNPIEDDLSRHVIRNQNGGIAKAFFGVFDGHGGWCCSQRVALELAPSVATELEHVKDPHDVMAVMEAIENGFLKLDDKIVNQTVEQVLEFPSRPLACSSLLPAISGSCALMAYIDVNEKDLYVACTGDSRAVLGVREPSVASKSGHTWKAVPLSFDQTGRNRWEVRRLQEEHPGEENTVIMRGRVLGGLEPTRAFGDARYKWTKEIQERVFQLFPTYRQPHRNYHTPPYVTAKPVVKHHKLHPEDRFLVMATDGLWDKLTNDEVIQLVGDLLDGKTGQENLVLDREEVKSIKGKLQAIQGVITGKKNEQNEESEELTPVNLPPKGPASQIRQFTFKDQSNASTHLVRNALGGGHDDQLAATLSIPSPMSRVYRDDITVTVIFFGQEESKSHFKSDQTTDGSRHVTNRKQYSTGATASEGGAVKIPATKNVQGSFEVKTYISKINDPYTNLAFEEWLFRNSDPSTYILFLYRNSKSVIVGRNQNPFKECNLKLLARDGIPFVRRKSGGGTVYHDMGNTNYSIMMPREVFDRRTNVELICRALHELDIPASVNERHDIVVDGKKIRSAFKLIQHRAYHHGTMLIDTDLSSLGQYLKVDRTSLVTKGVASVRSPVTRLRESSFTIDHLSFCEATRTEFLKRYAYDTWRQNLEGEPIVVDEEMIEGLEAVKAIRDDMKTWEWMYGQTPEFSYKLEKSFSWGTVNVTIKSKEGLITQVDLDSMDQLINAPSLPLTALGIGMEGQRYDAQGLDLAVERIRNEAPEVLAPPGGAQKVMDVVRWLKEEL</sequence>
<dbReference type="PANTHER" id="PTHR12561:SF3">
    <property type="entry name" value="LIPOYLTRANSFERASE 1, MITOCHONDRIAL"/>
    <property type="match status" value="1"/>
</dbReference>
<dbReference type="GO" id="GO:0016979">
    <property type="term" value="F:lipoate-protein ligase activity"/>
    <property type="evidence" value="ECO:0007669"/>
    <property type="project" value="UniProtKB-EC"/>
</dbReference>
<dbReference type="NCBIfam" id="TIGR00545">
    <property type="entry name" value="lipoyltrans"/>
    <property type="match status" value="1"/>
</dbReference>
<keyword evidence="7" id="KW-0436">Ligase</keyword>
<keyword evidence="10 14" id="KW-0378">Hydrolase</keyword>
<dbReference type="GO" id="GO:0005739">
    <property type="term" value="C:mitochondrion"/>
    <property type="evidence" value="ECO:0007669"/>
    <property type="project" value="TreeGrafter"/>
</dbReference>
<comment type="similarity">
    <text evidence="14">Belongs to the PP2C family.</text>
</comment>
<dbReference type="Gene3D" id="3.30.930.10">
    <property type="entry name" value="Bira Bifunctional Protein, Domain 2"/>
    <property type="match status" value="1"/>
</dbReference>
<dbReference type="InterPro" id="IPR045864">
    <property type="entry name" value="aa-tRNA-synth_II/BPL/LPL"/>
</dbReference>
<dbReference type="InterPro" id="IPR004562">
    <property type="entry name" value="LipoylTrfase_LipoateP_Ligase"/>
</dbReference>
<feature type="region of interest" description="Disordered" evidence="15">
    <location>
        <begin position="446"/>
        <end position="469"/>
    </location>
</feature>
<dbReference type="GO" id="GO:0046872">
    <property type="term" value="F:metal ion binding"/>
    <property type="evidence" value="ECO:0007669"/>
    <property type="project" value="UniProtKB-KW"/>
</dbReference>
<dbReference type="EC" id="6.3.1.20" evidence="5"/>
<evidence type="ECO:0000256" key="5">
    <source>
        <dbReference type="ARBA" id="ARBA00012367"/>
    </source>
</evidence>
<evidence type="ECO:0000256" key="8">
    <source>
        <dbReference type="ARBA" id="ARBA00022723"/>
    </source>
</evidence>
<organism evidence="18 19">
    <name type="scientific">Linnemannia hyalina</name>
    <dbReference type="NCBI Taxonomy" id="64524"/>
    <lineage>
        <taxon>Eukaryota</taxon>
        <taxon>Fungi</taxon>
        <taxon>Fungi incertae sedis</taxon>
        <taxon>Mucoromycota</taxon>
        <taxon>Mortierellomycotina</taxon>
        <taxon>Mortierellomycetes</taxon>
        <taxon>Mortierellales</taxon>
        <taxon>Mortierellaceae</taxon>
        <taxon>Linnemannia</taxon>
    </lineage>
</organism>
<dbReference type="OrthoDB" id="420076at2759"/>
<evidence type="ECO:0000259" key="17">
    <source>
        <dbReference type="PROSITE" id="PS51746"/>
    </source>
</evidence>
<dbReference type="SUPFAM" id="SSF82649">
    <property type="entry name" value="SufE/NifU"/>
    <property type="match status" value="1"/>
</dbReference>
<feature type="compositionally biased region" description="Polar residues" evidence="15">
    <location>
        <begin position="31"/>
        <end position="40"/>
    </location>
</feature>
<dbReference type="Pfam" id="PF00481">
    <property type="entry name" value="PP2C"/>
    <property type="match status" value="1"/>
</dbReference>
<accession>A0A9P8BXD9</accession>
<evidence type="ECO:0000256" key="11">
    <source>
        <dbReference type="ARBA" id="ARBA00022840"/>
    </source>
</evidence>
<dbReference type="InterPro" id="IPR019491">
    <property type="entry name" value="Lipoate_protein_ligase_C"/>
</dbReference>
<comment type="pathway">
    <text evidence="3">Protein modification; protein lipoylation via exogenous pathway; protein N(6)-(lipoyl)lysine from lipoate: step 1/2.</text>
</comment>
<dbReference type="GO" id="GO:0009249">
    <property type="term" value="P:protein lipoylation"/>
    <property type="evidence" value="ECO:0007669"/>
    <property type="project" value="InterPro"/>
</dbReference>
<evidence type="ECO:0000256" key="9">
    <source>
        <dbReference type="ARBA" id="ARBA00022741"/>
    </source>
</evidence>
<evidence type="ECO:0000256" key="12">
    <source>
        <dbReference type="ARBA" id="ARBA00022912"/>
    </source>
</evidence>
<dbReference type="GO" id="GO:0005524">
    <property type="term" value="F:ATP binding"/>
    <property type="evidence" value="ECO:0007669"/>
    <property type="project" value="UniProtKB-KW"/>
</dbReference>
<keyword evidence="19" id="KW-1185">Reference proteome</keyword>
<dbReference type="EMBL" id="JAHRHY010000002">
    <property type="protein sequence ID" value="KAG9071845.1"/>
    <property type="molecule type" value="Genomic_DNA"/>
</dbReference>
<evidence type="ECO:0000313" key="18">
    <source>
        <dbReference type="EMBL" id="KAG9071845.1"/>
    </source>
</evidence>
<dbReference type="Gene3D" id="3.60.40.10">
    <property type="entry name" value="PPM-type phosphatase domain"/>
    <property type="match status" value="1"/>
</dbReference>
<dbReference type="CDD" id="cd16443">
    <property type="entry name" value="LplA"/>
    <property type="match status" value="1"/>
</dbReference>
<keyword evidence="8" id="KW-0479">Metal-binding</keyword>
<evidence type="ECO:0000256" key="10">
    <source>
        <dbReference type="ARBA" id="ARBA00022801"/>
    </source>
</evidence>
<protein>
    <recommendedName>
        <fullName evidence="6">Putative lipoate-protein ligase A</fullName>
        <ecNumber evidence="5">6.3.1.20</ecNumber>
    </recommendedName>
</protein>
<dbReference type="Pfam" id="PF10437">
    <property type="entry name" value="Lip_prot_lig_C"/>
    <property type="match status" value="1"/>
</dbReference>
<dbReference type="PROSITE" id="PS51746">
    <property type="entry name" value="PPM_2"/>
    <property type="match status" value="1"/>
</dbReference>
<feature type="compositionally biased region" description="Basic and acidic residues" evidence="15">
    <location>
        <begin position="446"/>
        <end position="467"/>
    </location>
</feature>
<dbReference type="Pfam" id="PF21948">
    <property type="entry name" value="LplA-B_cat"/>
    <property type="match status" value="1"/>
</dbReference>
<feature type="region of interest" description="Disordered" evidence="15">
    <location>
        <begin position="1"/>
        <end position="40"/>
    </location>
</feature>
<evidence type="ECO:0000256" key="6">
    <source>
        <dbReference type="ARBA" id="ARBA00015925"/>
    </source>
</evidence>
<dbReference type="GO" id="GO:0004721">
    <property type="term" value="F:phosphoprotein phosphatase activity"/>
    <property type="evidence" value="ECO:0007669"/>
    <property type="project" value="UniProtKB-KW"/>
</dbReference>
<evidence type="ECO:0000256" key="4">
    <source>
        <dbReference type="ARBA" id="ARBA00008242"/>
    </source>
</evidence>
<dbReference type="InterPro" id="IPR004143">
    <property type="entry name" value="BPL_LPL_catalytic"/>
</dbReference>
<dbReference type="CDD" id="cd00143">
    <property type="entry name" value="PP2Cc"/>
    <property type="match status" value="1"/>
</dbReference>
<evidence type="ECO:0000259" key="16">
    <source>
        <dbReference type="PROSITE" id="PS51733"/>
    </source>
</evidence>
<comment type="function">
    <text evidence="1">Catalyzes both the ATP-dependent activation of exogenously supplied lipoate to lipoyl-AMP and the transfer of the activated lipoyl onto the lipoyl domains of lipoate-dependent enzymes.</text>
</comment>
<evidence type="ECO:0000256" key="13">
    <source>
        <dbReference type="ARBA" id="ARBA00048037"/>
    </source>
</evidence>
<comment type="similarity">
    <text evidence="4">Belongs to the LplA family.</text>
</comment>
<dbReference type="InterPro" id="IPR000222">
    <property type="entry name" value="PP2C_BS"/>
</dbReference>
<feature type="region of interest" description="Disordered" evidence="15">
    <location>
        <begin position="405"/>
        <end position="424"/>
    </location>
</feature>
<evidence type="ECO:0000256" key="3">
    <source>
        <dbReference type="ARBA" id="ARBA00005124"/>
    </source>
</evidence>
<evidence type="ECO:0000256" key="7">
    <source>
        <dbReference type="ARBA" id="ARBA00022598"/>
    </source>
</evidence>